<evidence type="ECO:0000313" key="8">
    <source>
        <dbReference type="Proteomes" id="UP000008291"/>
    </source>
</evidence>
<dbReference type="EMBL" id="CP000116">
    <property type="protein sequence ID" value="AAZ96512.1"/>
    <property type="molecule type" value="Genomic_DNA"/>
</dbReference>
<name>Q3SLA3_THIDA</name>
<evidence type="ECO:0000256" key="1">
    <source>
        <dbReference type="ARBA" id="ARBA00004651"/>
    </source>
</evidence>
<dbReference type="HOGENOM" id="CLU_2541525_0_0_4"/>
<keyword evidence="4 6" id="KW-1133">Transmembrane helix</keyword>
<evidence type="ECO:0000313" key="7">
    <source>
        <dbReference type="EMBL" id="AAZ96512.1"/>
    </source>
</evidence>
<proteinExistence type="predicted"/>
<dbReference type="OrthoDB" id="8565734at2"/>
<evidence type="ECO:0000256" key="5">
    <source>
        <dbReference type="ARBA" id="ARBA00023136"/>
    </source>
</evidence>
<dbReference type="Pfam" id="PF03626">
    <property type="entry name" value="COX4_pro"/>
    <property type="match status" value="1"/>
</dbReference>
<feature type="transmembrane region" description="Helical" evidence="6">
    <location>
        <begin position="29"/>
        <end position="48"/>
    </location>
</feature>
<evidence type="ECO:0000256" key="3">
    <source>
        <dbReference type="ARBA" id="ARBA00022692"/>
    </source>
</evidence>
<evidence type="ECO:0000256" key="4">
    <source>
        <dbReference type="ARBA" id="ARBA00022989"/>
    </source>
</evidence>
<dbReference type="Proteomes" id="UP000008291">
    <property type="component" value="Chromosome"/>
</dbReference>
<keyword evidence="2" id="KW-1003">Cell membrane</keyword>
<keyword evidence="5 6" id="KW-0472">Membrane</keyword>
<gene>
    <name evidence="7" type="ordered locus">Tbd_0559</name>
</gene>
<evidence type="ECO:0000256" key="6">
    <source>
        <dbReference type="SAM" id="Phobius"/>
    </source>
</evidence>
<protein>
    <recommendedName>
        <fullName evidence="9">Cytochrome C oxidase subunit IV</fullName>
    </recommendedName>
</protein>
<evidence type="ECO:0008006" key="9">
    <source>
        <dbReference type="Google" id="ProtNLM"/>
    </source>
</evidence>
<evidence type="ECO:0000256" key="2">
    <source>
        <dbReference type="ARBA" id="ARBA00022475"/>
    </source>
</evidence>
<sequence length="83" mass="9165">MLKTPTAHWLILLTLTALAVVLTRDGLTGNALLAPVLLLTFIKGRIVIDHFMALLPVGAPWRWIVLGWLFLVLGLIAYAFQTT</sequence>
<feature type="transmembrane region" description="Helical" evidence="6">
    <location>
        <begin position="60"/>
        <end position="80"/>
    </location>
</feature>
<dbReference type="InterPro" id="IPR005171">
    <property type="entry name" value="Cyt_c_oxidase_su4_prok"/>
</dbReference>
<comment type="subcellular location">
    <subcellularLocation>
        <location evidence="1">Cell membrane</location>
        <topology evidence="1">Multi-pass membrane protein</topology>
    </subcellularLocation>
</comment>
<accession>Q3SLA3</accession>
<dbReference type="RefSeq" id="WP_011311071.1">
    <property type="nucleotide sequence ID" value="NC_007404.1"/>
</dbReference>
<dbReference type="KEGG" id="tbd:Tbd_0559"/>
<dbReference type="GO" id="GO:0005886">
    <property type="term" value="C:plasma membrane"/>
    <property type="evidence" value="ECO:0007669"/>
    <property type="project" value="UniProtKB-SubCell"/>
</dbReference>
<keyword evidence="8" id="KW-1185">Reference proteome</keyword>
<organism evidence="7 8">
    <name type="scientific">Thiobacillus denitrificans (strain ATCC 25259 / T1)</name>
    <dbReference type="NCBI Taxonomy" id="292415"/>
    <lineage>
        <taxon>Bacteria</taxon>
        <taxon>Pseudomonadati</taxon>
        <taxon>Pseudomonadota</taxon>
        <taxon>Betaproteobacteria</taxon>
        <taxon>Nitrosomonadales</taxon>
        <taxon>Thiobacillaceae</taxon>
        <taxon>Thiobacillus</taxon>
    </lineage>
</organism>
<keyword evidence="3 6" id="KW-0812">Transmembrane</keyword>
<reference evidence="7 8" key="1">
    <citation type="journal article" date="2006" name="J. Bacteriol.">
        <title>The genome sequence of the obligately chemolithoautotrophic, facultatively anaerobic bacterium Thiobacillus denitrificans.</title>
        <authorList>
            <person name="Beller H.R."/>
            <person name="Chain P.S."/>
            <person name="Letain T.E."/>
            <person name="Chakicherla A."/>
            <person name="Larimer F.W."/>
            <person name="Richardson P.M."/>
            <person name="Coleman M.A."/>
            <person name="Wood A.P."/>
            <person name="Kelly D.P."/>
        </authorList>
    </citation>
    <scope>NUCLEOTIDE SEQUENCE [LARGE SCALE GENOMIC DNA]</scope>
    <source>
        <strain evidence="7 8">ATCC 25259</strain>
    </source>
</reference>
<dbReference type="STRING" id="292415.Tbd_0559"/>
<dbReference type="AlphaFoldDB" id="Q3SLA3"/>